<feature type="compositionally biased region" description="Basic residues" evidence="1">
    <location>
        <begin position="14"/>
        <end position="23"/>
    </location>
</feature>
<comment type="caution">
    <text evidence="2">The sequence shown here is derived from an EMBL/GenBank/DDBJ whole genome shotgun (WGS) entry which is preliminary data.</text>
</comment>
<gene>
    <name evidence="2" type="ORF">CVLEPA_LOCUS5617</name>
</gene>
<keyword evidence="3" id="KW-1185">Reference proteome</keyword>
<protein>
    <submittedName>
        <fullName evidence="2">Uncharacterized protein</fullName>
    </submittedName>
</protein>
<reference evidence="2 3" key="1">
    <citation type="submission" date="2024-02" db="EMBL/GenBank/DDBJ databases">
        <authorList>
            <person name="Daric V."/>
            <person name="Darras S."/>
        </authorList>
    </citation>
    <scope>NUCLEOTIDE SEQUENCE [LARGE SCALE GENOMIC DNA]</scope>
</reference>
<proteinExistence type="predicted"/>
<evidence type="ECO:0000256" key="1">
    <source>
        <dbReference type="SAM" id="MobiDB-lite"/>
    </source>
</evidence>
<dbReference type="EMBL" id="CAWYQH010000024">
    <property type="protein sequence ID" value="CAK8676130.1"/>
    <property type="molecule type" value="Genomic_DNA"/>
</dbReference>
<evidence type="ECO:0000313" key="2">
    <source>
        <dbReference type="EMBL" id="CAK8676130.1"/>
    </source>
</evidence>
<accession>A0ABP0F913</accession>
<name>A0ABP0F913_CLALP</name>
<organism evidence="2 3">
    <name type="scientific">Clavelina lepadiformis</name>
    <name type="common">Light-bulb sea squirt</name>
    <name type="synonym">Ascidia lepadiformis</name>
    <dbReference type="NCBI Taxonomy" id="159417"/>
    <lineage>
        <taxon>Eukaryota</taxon>
        <taxon>Metazoa</taxon>
        <taxon>Chordata</taxon>
        <taxon>Tunicata</taxon>
        <taxon>Ascidiacea</taxon>
        <taxon>Aplousobranchia</taxon>
        <taxon>Clavelinidae</taxon>
        <taxon>Clavelina</taxon>
    </lineage>
</organism>
<sequence length="139" mass="15903">MSRLHVASKEACSNKRKVKRKTRHNEPHIQASKTAAVENHQLEIVCRDRNLFFGSGPHCAQQDSASTKGKYLTSRKLCPMESFPHDKDTPYTGTTLHYRGARRQCIDDVISQLRLKRQKSVFLTSHRRSIGYYNVMAAS</sequence>
<feature type="region of interest" description="Disordered" evidence="1">
    <location>
        <begin position="1"/>
        <end position="27"/>
    </location>
</feature>
<dbReference type="Proteomes" id="UP001642483">
    <property type="component" value="Unassembled WGS sequence"/>
</dbReference>
<evidence type="ECO:0000313" key="3">
    <source>
        <dbReference type="Proteomes" id="UP001642483"/>
    </source>
</evidence>